<feature type="region of interest" description="Disordered" evidence="1">
    <location>
        <begin position="1"/>
        <end position="35"/>
    </location>
</feature>
<keyword evidence="5" id="KW-1185">Reference proteome</keyword>
<protein>
    <submittedName>
        <fullName evidence="4">Helix-turn-helix domain-containing protein</fullName>
    </submittedName>
</protein>
<reference evidence="5" key="1">
    <citation type="journal article" date="2019" name="Int. J. Syst. Evol. Microbiol.">
        <title>The Global Catalogue of Microorganisms (GCM) 10K type strain sequencing project: providing services to taxonomists for standard genome sequencing and annotation.</title>
        <authorList>
            <consortium name="The Broad Institute Genomics Platform"/>
            <consortium name="The Broad Institute Genome Sequencing Center for Infectious Disease"/>
            <person name="Wu L."/>
            <person name="Ma J."/>
        </authorList>
    </citation>
    <scope>NUCLEOTIDE SEQUENCE [LARGE SCALE GENOMIC DNA]</scope>
    <source>
        <strain evidence="5">KCTC 12848</strain>
    </source>
</reference>
<evidence type="ECO:0000313" key="4">
    <source>
        <dbReference type="EMBL" id="MFD2309560.1"/>
    </source>
</evidence>
<dbReference type="InterPro" id="IPR050400">
    <property type="entry name" value="Bact_Cytoskel_RodZ"/>
</dbReference>
<feature type="region of interest" description="Disordered" evidence="1">
    <location>
        <begin position="188"/>
        <end position="246"/>
    </location>
</feature>
<comment type="caution">
    <text evidence="4">The sequence shown here is derived from an EMBL/GenBank/DDBJ whole genome shotgun (WGS) entry which is preliminary data.</text>
</comment>
<feature type="transmembrane region" description="Helical" evidence="2">
    <location>
        <begin position="124"/>
        <end position="142"/>
    </location>
</feature>
<keyword evidence="2" id="KW-0812">Transmembrane</keyword>
<dbReference type="InterPro" id="IPR001387">
    <property type="entry name" value="Cro/C1-type_HTH"/>
</dbReference>
<evidence type="ECO:0000259" key="3">
    <source>
        <dbReference type="Pfam" id="PF13464"/>
    </source>
</evidence>
<sequence>MTDNVSDSTESPAPHSGERDLDNSPGHQLRRAREGAGLSLEDLSRRLCMTVDKLELLERDDYDRLPSALYVRGYIRNACKELGIDPAPALEAFSGYAAAEEESRAIVEHVRRGPVIDNRPKRSLRGLALLPLLVVAGIFWWVNGRDLTPPVLNSAPVDPVAEETVADTPEAPTETAEFATAAAVETDEYNDPAGQEAEPQVAGESLAGESIAESTAEPAAPEPEPEAPAEELAAAESAAEPVPAAADSEPLQLTFTEEAWVEVKDASGAVLLAKLQPPGSQVAVDGEPPFELMLGNAAGTRVHFRGELVDSDPLGGRSTRKLRVGE</sequence>
<evidence type="ECO:0000256" key="2">
    <source>
        <dbReference type="SAM" id="Phobius"/>
    </source>
</evidence>
<dbReference type="InterPro" id="IPR010982">
    <property type="entry name" value="Lambda_DNA-bd_dom_sf"/>
</dbReference>
<feature type="compositionally biased region" description="Polar residues" evidence="1">
    <location>
        <begin position="1"/>
        <end position="11"/>
    </location>
</feature>
<gene>
    <name evidence="4" type="ORF">ACFSKX_03940</name>
</gene>
<dbReference type="Pfam" id="PF13413">
    <property type="entry name" value="HTH_25"/>
    <property type="match status" value="1"/>
</dbReference>
<evidence type="ECO:0000313" key="5">
    <source>
        <dbReference type="Proteomes" id="UP001597425"/>
    </source>
</evidence>
<dbReference type="Pfam" id="PF13464">
    <property type="entry name" value="RodZ_C"/>
    <property type="match status" value="1"/>
</dbReference>
<dbReference type="PANTHER" id="PTHR34475">
    <property type="match status" value="1"/>
</dbReference>
<dbReference type="Gene3D" id="1.10.260.40">
    <property type="entry name" value="lambda repressor-like DNA-binding domains"/>
    <property type="match status" value="1"/>
</dbReference>
<proteinExistence type="predicted"/>
<dbReference type="Proteomes" id="UP001597425">
    <property type="component" value="Unassembled WGS sequence"/>
</dbReference>
<feature type="domain" description="Cytoskeleton protein RodZ-like C-terminal" evidence="3">
    <location>
        <begin position="252"/>
        <end position="320"/>
    </location>
</feature>
<feature type="compositionally biased region" description="Low complexity" evidence="1">
    <location>
        <begin position="230"/>
        <end position="246"/>
    </location>
</feature>
<dbReference type="PANTHER" id="PTHR34475:SF1">
    <property type="entry name" value="CYTOSKELETON PROTEIN RODZ"/>
    <property type="match status" value="1"/>
</dbReference>
<keyword evidence="2" id="KW-1133">Transmembrane helix</keyword>
<dbReference type="RefSeq" id="WP_265720305.1">
    <property type="nucleotide sequence ID" value="NZ_JAPIVK010000002.1"/>
</dbReference>
<organism evidence="4 5">
    <name type="scientific">Microbulbifer halophilus</name>
    <dbReference type="NCBI Taxonomy" id="453963"/>
    <lineage>
        <taxon>Bacteria</taxon>
        <taxon>Pseudomonadati</taxon>
        <taxon>Pseudomonadota</taxon>
        <taxon>Gammaproteobacteria</taxon>
        <taxon>Cellvibrionales</taxon>
        <taxon>Microbulbiferaceae</taxon>
        <taxon>Microbulbifer</taxon>
    </lineage>
</organism>
<feature type="compositionally biased region" description="Low complexity" evidence="1">
    <location>
        <begin position="209"/>
        <end position="219"/>
    </location>
</feature>
<dbReference type="CDD" id="cd00093">
    <property type="entry name" value="HTH_XRE"/>
    <property type="match status" value="1"/>
</dbReference>
<dbReference type="EMBL" id="JBHUJD010000004">
    <property type="protein sequence ID" value="MFD2309560.1"/>
    <property type="molecule type" value="Genomic_DNA"/>
</dbReference>
<evidence type="ECO:0000256" key="1">
    <source>
        <dbReference type="SAM" id="MobiDB-lite"/>
    </source>
</evidence>
<accession>A0ABW5EAX4</accession>
<dbReference type="InterPro" id="IPR025194">
    <property type="entry name" value="RodZ-like_C"/>
</dbReference>
<name>A0ABW5EAX4_9GAMM</name>
<keyword evidence="2" id="KW-0472">Membrane</keyword>